<evidence type="ECO:0000313" key="5">
    <source>
        <dbReference type="EMBL" id="TXC73275.1"/>
    </source>
</evidence>
<feature type="region of interest" description="Disordered" evidence="3">
    <location>
        <begin position="1"/>
        <end position="99"/>
    </location>
</feature>
<gene>
    <name evidence="5" type="ORF">FSZ31_00465</name>
</gene>
<feature type="domain" description="Sulfotransferase" evidence="4">
    <location>
        <begin position="126"/>
        <end position="395"/>
    </location>
</feature>
<name>A0A5C6UQH5_9SPHN</name>
<feature type="compositionally biased region" description="Basic and acidic residues" evidence="3">
    <location>
        <begin position="64"/>
        <end position="77"/>
    </location>
</feature>
<comment type="caution">
    <text evidence="5">The sequence shown here is derived from an EMBL/GenBank/DDBJ whole genome shotgun (WGS) entry which is preliminary data.</text>
</comment>
<protein>
    <recommendedName>
        <fullName evidence="4">Sulfotransferase domain-containing protein</fullName>
    </recommendedName>
</protein>
<evidence type="ECO:0000313" key="6">
    <source>
        <dbReference type="Proteomes" id="UP000321129"/>
    </source>
</evidence>
<dbReference type="Pfam" id="PF00685">
    <property type="entry name" value="Sulfotransfer_1"/>
    <property type="match status" value="1"/>
</dbReference>
<dbReference type="EMBL" id="VOPY01000001">
    <property type="protein sequence ID" value="TXC73275.1"/>
    <property type="molecule type" value="Genomic_DNA"/>
</dbReference>
<dbReference type="SUPFAM" id="SSF52540">
    <property type="entry name" value="P-loop containing nucleoside triphosphate hydrolases"/>
    <property type="match status" value="1"/>
</dbReference>
<dbReference type="PANTHER" id="PTHR11783">
    <property type="entry name" value="SULFOTRANSFERASE SULT"/>
    <property type="match status" value="1"/>
</dbReference>
<dbReference type="InterPro" id="IPR000863">
    <property type="entry name" value="Sulfotransferase_dom"/>
</dbReference>
<keyword evidence="2" id="KW-0808">Transferase</keyword>
<evidence type="ECO:0000259" key="4">
    <source>
        <dbReference type="Pfam" id="PF00685"/>
    </source>
</evidence>
<accession>A0A5C6UQH5</accession>
<dbReference type="InterPro" id="IPR027417">
    <property type="entry name" value="P-loop_NTPase"/>
</dbReference>
<proteinExistence type="inferred from homology"/>
<organism evidence="5 6">
    <name type="scientific">Flavisphingopyxis soli</name>
    <dbReference type="NCBI Taxonomy" id="2601267"/>
    <lineage>
        <taxon>Bacteria</taxon>
        <taxon>Pseudomonadati</taxon>
        <taxon>Pseudomonadota</taxon>
        <taxon>Alphaproteobacteria</taxon>
        <taxon>Sphingomonadales</taxon>
        <taxon>Sphingopyxidaceae</taxon>
        <taxon>Flavisphingopyxis</taxon>
    </lineage>
</organism>
<sequence length="408" mass="44783">MLPAGRAVPGRSLAGPHGHPAHQQQRYRNRSPPSPARAARRVSCTLCPSQEFPARPRSPAIRLQHGDAARTEDRDGIDQPPVAQPAPRKNGTPCPRSPRRCGCRGIERCGRSGEVSAESPPPQSIVWLASYPKSGNTWLRAMLTHLLDPADRPLDLSDLVGGAVAENRHAFDDICGIDSAEFSYAELLPYRSIFHHHLALENPHPCFVKTHDMLVADDRAAPMFPAAASAAVIYLVRDPRDVAVSFAHHAVANIETTIERMADSSAMLNQWPDRISPFLPVRLGSWSDHVESWTGQNDIPLLLLRYEDMLADPVASLGRVTAIAGLDVTPAQCAAAVEATSFERLQSIERATGFVEKPANAPRFFRAGKSGGWRDVLTPNQVERIVSDHRATMERCDYRTDFGTTISR</sequence>
<keyword evidence="6" id="KW-1185">Reference proteome</keyword>
<evidence type="ECO:0000256" key="1">
    <source>
        <dbReference type="ARBA" id="ARBA00005771"/>
    </source>
</evidence>
<dbReference type="AlphaFoldDB" id="A0A5C6UQH5"/>
<dbReference type="Proteomes" id="UP000321129">
    <property type="component" value="Unassembled WGS sequence"/>
</dbReference>
<evidence type="ECO:0000256" key="3">
    <source>
        <dbReference type="SAM" id="MobiDB-lite"/>
    </source>
</evidence>
<evidence type="ECO:0000256" key="2">
    <source>
        <dbReference type="ARBA" id="ARBA00022679"/>
    </source>
</evidence>
<reference evidence="5 6" key="1">
    <citation type="submission" date="2019-08" db="EMBL/GenBank/DDBJ databases">
        <title>Sphingorhabdus soil sp. nov., isolated from arctic soil.</title>
        <authorList>
            <person name="Liu Y."/>
        </authorList>
    </citation>
    <scope>NUCLEOTIDE SEQUENCE [LARGE SCALE GENOMIC DNA]</scope>
    <source>
        <strain evidence="5 6">D-2Q-5-6</strain>
    </source>
</reference>
<dbReference type="Gene3D" id="3.40.50.300">
    <property type="entry name" value="P-loop containing nucleotide triphosphate hydrolases"/>
    <property type="match status" value="1"/>
</dbReference>
<dbReference type="GO" id="GO:0008146">
    <property type="term" value="F:sulfotransferase activity"/>
    <property type="evidence" value="ECO:0007669"/>
    <property type="project" value="InterPro"/>
</dbReference>
<comment type="similarity">
    <text evidence="1">Belongs to the sulfotransferase 1 family.</text>
</comment>